<dbReference type="OrthoDB" id="4863392at2"/>
<dbReference type="AlphaFoldDB" id="A0A4V2S227"/>
<reference evidence="2 3" key="1">
    <citation type="journal article" date="2015" name="Stand. Genomic Sci.">
        <title>Genomic Encyclopedia of Bacterial and Archaeal Type Strains, Phase III: the genomes of soil and plant-associated and newly described type strains.</title>
        <authorList>
            <person name="Whitman W.B."/>
            <person name="Woyke T."/>
            <person name="Klenk H.P."/>
            <person name="Zhou Y."/>
            <person name="Lilburn T.G."/>
            <person name="Beck B.J."/>
            <person name="De Vos P."/>
            <person name="Vandamme P."/>
            <person name="Eisen J.A."/>
            <person name="Garrity G."/>
            <person name="Hugenholtz P."/>
            <person name="Kyrpides N.C."/>
        </authorList>
    </citation>
    <scope>NUCLEOTIDE SEQUENCE [LARGE SCALE GENOMIC DNA]</scope>
    <source>
        <strain evidence="2 3">A3</strain>
    </source>
</reference>
<keyword evidence="3" id="KW-1185">Reference proteome</keyword>
<evidence type="ECO:0000313" key="2">
    <source>
        <dbReference type="EMBL" id="TCO38850.1"/>
    </source>
</evidence>
<evidence type="ECO:0000256" key="1">
    <source>
        <dbReference type="SAM" id="SignalP"/>
    </source>
</evidence>
<accession>A0A4V2S227</accession>
<protein>
    <submittedName>
        <fullName evidence="2">Uncharacterized protein</fullName>
    </submittedName>
</protein>
<organism evidence="2 3">
    <name type="scientific">Dokdonella fugitiva</name>
    <dbReference type="NCBI Taxonomy" id="328517"/>
    <lineage>
        <taxon>Bacteria</taxon>
        <taxon>Pseudomonadati</taxon>
        <taxon>Pseudomonadota</taxon>
        <taxon>Gammaproteobacteria</taxon>
        <taxon>Lysobacterales</taxon>
        <taxon>Rhodanobacteraceae</taxon>
        <taxon>Dokdonella</taxon>
    </lineage>
</organism>
<evidence type="ECO:0000313" key="3">
    <source>
        <dbReference type="Proteomes" id="UP000294862"/>
    </source>
</evidence>
<feature type="chain" id="PRO_5020196026" evidence="1">
    <location>
        <begin position="25"/>
        <end position="205"/>
    </location>
</feature>
<name>A0A4V2S227_9GAMM</name>
<comment type="caution">
    <text evidence="2">The sequence shown here is derived from an EMBL/GenBank/DDBJ whole genome shotgun (WGS) entry which is preliminary data.</text>
</comment>
<dbReference type="RefSeq" id="WP_131999031.1">
    <property type="nucleotide sequence ID" value="NZ_SLWQ01000007.1"/>
</dbReference>
<sequence length="205" mass="20366">MAISTTVQAALAFALAWAAPSAHATIFPVTGTIAVNGSSAPLPAGGTFGDAVYDANTGTLSDGAFAFPDASTIVPIQGVGNVTVNYRFSQTNTSSAAVAADGVAAMTVVHAKLQILSTSPPLPVTPCVFEPIDLELAGTGSASGLDLADASFTVPPTASSCGGFASQINAALAGSNNSLTVHISGNFTPPMPDDDTIFADGFDDN</sequence>
<feature type="signal peptide" evidence="1">
    <location>
        <begin position="1"/>
        <end position="24"/>
    </location>
</feature>
<proteinExistence type="predicted"/>
<dbReference type="EMBL" id="SLWQ01000007">
    <property type="protein sequence ID" value="TCO38850.1"/>
    <property type="molecule type" value="Genomic_DNA"/>
</dbReference>
<keyword evidence="1" id="KW-0732">Signal</keyword>
<dbReference type="Proteomes" id="UP000294862">
    <property type="component" value="Unassembled WGS sequence"/>
</dbReference>
<gene>
    <name evidence="2" type="ORF">EV148_107138</name>
</gene>